<accession>A0ABR9DQM4</accession>
<keyword evidence="2" id="KW-1133">Transmembrane helix</keyword>
<gene>
    <name evidence="3" type="ORF">IGS67_03890</name>
</gene>
<feature type="transmembrane region" description="Helical" evidence="2">
    <location>
        <begin position="123"/>
        <end position="143"/>
    </location>
</feature>
<evidence type="ECO:0000256" key="1">
    <source>
        <dbReference type="SAM" id="MobiDB-lite"/>
    </source>
</evidence>
<feature type="transmembrane region" description="Helical" evidence="2">
    <location>
        <begin position="174"/>
        <end position="204"/>
    </location>
</feature>
<feature type="transmembrane region" description="Helical" evidence="2">
    <location>
        <begin position="37"/>
        <end position="60"/>
    </location>
</feature>
<protein>
    <submittedName>
        <fullName evidence="3">DUF624 domain-containing protein</fullName>
    </submittedName>
</protein>
<name>A0ABR9DQM4_9MICO</name>
<proteinExistence type="predicted"/>
<evidence type="ECO:0000256" key="2">
    <source>
        <dbReference type="SAM" id="Phobius"/>
    </source>
</evidence>
<comment type="caution">
    <text evidence="3">The sequence shown here is derived from an EMBL/GenBank/DDBJ whole genome shotgun (WGS) entry which is preliminary data.</text>
</comment>
<keyword evidence="2" id="KW-0812">Transmembrane</keyword>
<evidence type="ECO:0000313" key="3">
    <source>
        <dbReference type="EMBL" id="MBD9698637.1"/>
    </source>
</evidence>
<organism evidence="3 4">
    <name type="scientific">Flavimobilis rhizosphaerae</name>
    <dbReference type="NCBI Taxonomy" id="2775421"/>
    <lineage>
        <taxon>Bacteria</taxon>
        <taxon>Bacillati</taxon>
        <taxon>Actinomycetota</taxon>
        <taxon>Actinomycetes</taxon>
        <taxon>Micrococcales</taxon>
        <taxon>Jonesiaceae</taxon>
        <taxon>Flavimobilis</taxon>
    </lineage>
</organism>
<dbReference type="Pfam" id="PF04854">
    <property type="entry name" value="DUF624"/>
    <property type="match status" value="1"/>
</dbReference>
<reference evidence="3 4" key="1">
    <citation type="submission" date="2020-09" db="EMBL/GenBank/DDBJ databases">
        <title>Flavimobilis rhizosphaerae sp. nov., isolated from rhizosphere soil of Spartina alterniflora.</title>
        <authorList>
            <person name="Hanqin C."/>
        </authorList>
    </citation>
    <scope>NUCLEOTIDE SEQUENCE [LARGE SCALE GENOMIC DNA]</scope>
    <source>
        <strain evidence="3 4">GY 10621</strain>
    </source>
</reference>
<feature type="transmembrane region" description="Helical" evidence="2">
    <location>
        <begin position="96"/>
        <end position="116"/>
    </location>
</feature>
<keyword evidence="2" id="KW-0472">Membrane</keyword>
<feature type="compositionally biased region" description="Acidic residues" evidence="1">
    <location>
        <begin position="220"/>
        <end position="230"/>
    </location>
</feature>
<evidence type="ECO:0000313" key="4">
    <source>
        <dbReference type="Proteomes" id="UP000642107"/>
    </source>
</evidence>
<dbReference type="RefSeq" id="WP_192278106.1">
    <property type="nucleotide sequence ID" value="NZ_JACZDF010000002.1"/>
</dbReference>
<feature type="region of interest" description="Disordered" evidence="1">
    <location>
        <begin position="220"/>
        <end position="243"/>
    </location>
</feature>
<dbReference type="InterPro" id="IPR006938">
    <property type="entry name" value="DUF624"/>
</dbReference>
<keyword evidence="4" id="KW-1185">Reference proteome</keyword>
<dbReference type="Proteomes" id="UP000642107">
    <property type="component" value="Unassembled WGS sequence"/>
</dbReference>
<sequence>MTTQRPRDPREERSTIDEVPGWAGGVMTALRWVTRLVAVNLLVALGTLAGAVVCGLGPSLHGGAAVLAQPVTDPAADVWRTFWRAWRSRWRHTNLTFAPLLITGVLLWFDGVAVGIMSGPVRAALLVALTVLGVWWTMALAWWPRVVRRYPDASVGETVRFTLLAPLLAPGPSLGALVVLGAMGLLALGVPVVAVLMGVSFPLWATAPFLDARLERIDETEDADETEEAAAADAPKANHSPVH</sequence>
<dbReference type="EMBL" id="JACZDF010000002">
    <property type="protein sequence ID" value="MBD9698637.1"/>
    <property type="molecule type" value="Genomic_DNA"/>
</dbReference>